<comment type="caution">
    <text evidence="2">The sequence shown here is derived from an EMBL/GenBank/DDBJ whole genome shotgun (WGS) entry which is preliminary data.</text>
</comment>
<evidence type="ECO:0000313" key="2">
    <source>
        <dbReference type="EMBL" id="MPC40264.1"/>
    </source>
</evidence>
<name>A0A5B7F6P8_PORTR</name>
<dbReference type="Proteomes" id="UP000324222">
    <property type="component" value="Unassembled WGS sequence"/>
</dbReference>
<accession>A0A5B7F6P8</accession>
<dbReference type="AlphaFoldDB" id="A0A5B7F6P8"/>
<feature type="region of interest" description="Disordered" evidence="1">
    <location>
        <begin position="1"/>
        <end position="80"/>
    </location>
</feature>
<keyword evidence="3" id="KW-1185">Reference proteome</keyword>
<dbReference type="EMBL" id="VSRR010004638">
    <property type="protein sequence ID" value="MPC40264.1"/>
    <property type="molecule type" value="Genomic_DNA"/>
</dbReference>
<feature type="compositionally biased region" description="Basic and acidic residues" evidence="1">
    <location>
        <begin position="30"/>
        <end position="41"/>
    </location>
</feature>
<organism evidence="2 3">
    <name type="scientific">Portunus trituberculatus</name>
    <name type="common">Swimming crab</name>
    <name type="synonym">Neptunus trituberculatus</name>
    <dbReference type="NCBI Taxonomy" id="210409"/>
    <lineage>
        <taxon>Eukaryota</taxon>
        <taxon>Metazoa</taxon>
        <taxon>Ecdysozoa</taxon>
        <taxon>Arthropoda</taxon>
        <taxon>Crustacea</taxon>
        <taxon>Multicrustacea</taxon>
        <taxon>Malacostraca</taxon>
        <taxon>Eumalacostraca</taxon>
        <taxon>Eucarida</taxon>
        <taxon>Decapoda</taxon>
        <taxon>Pleocyemata</taxon>
        <taxon>Brachyura</taxon>
        <taxon>Eubrachyura</taxon>
        <taxon>Portunoidea</taxon>
        <taxon>Portunidae</taxon>
        <taxon>Portuninae</taxon>
        <taxon>Portunus</taxon>
    </lineage>
</organism>
<proteinExistence type="predicted"/>
<gene>
    <name evidence="2" type="ORF">E2C01_033820</name>
</gene>
<evidence type="ECO:0000313" key="3">
    <source>
        <dbReference type="Proteomes" id="UP000324222"/>
    </source>
</evidence>
<reference evidence="2 3" key="1">
    <citation type="submission" date="2019-05" db="EMBL/GenBank/DDBJ databases">
        <title>Another draft genome of Portunus trituberculatus and its Hox gene families provides insights of decapod evolution.</title>
        <authorList>
            <person name="Jeong J.-H."/>
            <person name="Song I."/>
            <person name="Kim S."/>
            <person name="Choi T."/>
            <person name="Kim D."/>
            <person name="Ryu S."/>
            <person name="Kim W."/>
        </authorList>
    </citation>
    <scope>NUCLEOTIDE SEQUENCE [LARGE SCALE GENOMIC DNA]</scope>
    <source>
        <tissue evidence="2">Muscle</tissue>
    </source>
</reference>
<protein>
    <submittedName>
        <fullName evidence="2">Uncharacterized protein</fullName>
    </submittedName>
</protein>
<evidence type="ECO:0000256" key="1">
    <source>
        <dbReference type="SAM" id="MobiDB-lite"/>
    </source>
</evidence>
<sequence>MHNNELLDCDDPELSTRAGGRGAGVQWDSNEGKKETGRGDSRGGYMSKQEEQQRGTRKAGRQGRTGAKELRQMNFKYVTR</sequence>